<protein>
    <submittedName>
        <fullName evidence="1">Uncharacterized protein</fullName>
    </submittedName>
</protein>
<proteinExistence type="predicted"/>
<dbReference type="HOGENOM" id="CLU_3387446_0_0_2"/>
<accession>D2RST6</accession>
<dbReference type="KEGG" id="htu:Htur_0009"/>
<evidence type="ECO:0000313" key="1">
    <source>
        <dbReference type="EMBL" id="ADB58910.1"/>
    </source>
</evidence>
<gene>
    <name evidence="1" type="ordered locus">Htur_0009</name>
</gene>
<reference evidence="1 2" key="1">
    <citation type="journal article" date="2010" name="Stand. Genomic Sci.">
        <title>Complete genome sequence of Haloterrigena turkmenica type strain (4k).</title>
        <authorList>
            <person name="Saunders E."/>
            <person name="Tindall B.J."/>
            <person name="Fahnrich R."/>
            <person name="Lapidus A."/>
            <person name="Copeland A."/>
            <person name="Del Rio T.G."/>
            <person name="Lucas S."/>
            <person name="Chen F."/>
            <person name="Tice H."/>
            <person name="Cheng J.F."/>
            <person name="Han C."/>
            <person name="Detter J.C."/>
            <person name="Bruce D."/>
            <person name="Goodwin L."/>
            <person name="Chain P."/>
            <person name="Pitluck S."/>
            <person name="Pati A."/>
            <person name="Ivanova N."/>
            <person name="Mavromatis K."/>
            <person name="Chen A."/>
            <person name="Palaniappan K."/>
            <person name="Land M."/>
            <person name="Hauser L."/>
            <person name="Chang Y.J."/>
            <person name="Jeffries C.D."/>
            <person name="Brettin T."/>
            <person name="Rohde M."/>
            <person name="Goker M."/>
            <person name="Bristow J."/>
            <person name="Eisen J.A."/>
            <person name="Markowitz V."/>
            <person name="Hugenholtz P."/>
            <person name="Klenk H.P."/>
            <person name="Kyrpides N.C."/>
        </authorList>
    </citation>
    <scope>NUCLEOTIDE SEQUENCE [LARGE SCALE GENOMIC DNA]</scope>
    <source>
        <strain evidence="2">ATCC 51198 / DSM 5511 / JCM 9101 / NCIMB 13204 / VKM B-1734 / 4k</strain>
    </source>
</reference>
<evidence type="ECO:0000313" key="2">
    <source>
        <dbReference type="Proteomes" id="UP000001903"/>
    </source>
</evidence>
<keyword evidence="2" id="KW-1185">Reference proteome</keyword>
<name>D2RST6_HALTV</name>
<dbReference type="EMBL" id="CP001860">
    <property type="protein sequence ID" value="ADB58910.1"/>
    <property type="molecule type" value="Genomic_DNA"/>
</dbReference>
<organism evidence="1 2">
    <name type="scientific">Haloterrigena turkmenica (strain ATCC 51198 / DSM 5511 / JCM 9101 / NCIMB 13204 / VKM B-1734 / 4k)</name>
    <name type="common">Halococcus turkmenicus</name>
    <dbReference type="NCBI Taxonomy" id="543526"/>
    <lineage>
        <taxon>Archaea</taxon>
        <taxon>Methanobacteriati</taxon>
        <taxon>Methanobacteriota</taxon>
        <taxon>Stenosarchaea group</taxon>
        <taxon>Halobacteria</taxon>
        <taxon>Halobacteriales</taxon>
        <taxon>Natrialbaceae</taxon>
        <taxon>Haloterrigena</taxon>
    </lineage>
</organism>
<sequence>MLEREPDGRPTATSQVAIIATADKNAPLVEPT</sequence>
<dbReference type="AlphaFoldDB" id="D2RST6"/>
<dbReference type="Proteomes" id="UP000001903">
    <property type="component" value="Chromosome"/>
</dbReference>